<evidence type="ECO:0000313" key="2">
    <source>
        <dbReference type="EMBL" id="CAE8678667.1"/>
    </source>
</evidence>
<comment type="caution">
    <text evidence="1">The sequence shown here is derived from an EMBL/GenBank/DDBJ whole genome shotgun (WGS) entry which is preliminary data.</text>
</comment>
<protein>
    <submittedName>
        <fullName evidence="1">Uncharacterized protein</fullName>
    </submittedName>
</protein>
<dbReference type="Proteomes" id="UP000654075">
    <property type="component" value="Unassembled WGS sequence"/>
</dbReference>
<dbReference type="EMBL" id="CAJNNV010011544">
    <property type="protein sequence ID" value="CAE8599851.1"/>
    <property type="molecule type" value="Genomic_DNA"/>
</dbReference>
<dbReference type="OrthoDB" id="443210at2759"/>
<keyword evidence="3" id="KW-1185">Reference proteome</keyword>
<proteinExistence type="predicted"/>
<dbReference type="Proteomes" id="UP000626109">
    <property type="component" value="Unassembled WGS sequence"/>
</dbReference>
<accession>A0A813EGQ1</accession>
<gene>
    <name evidence="1" type="ORF">PGLA1383_LOCUS18192</name>
    <name evidence="2" type="ORF">PGLA2088_LOCUS20933</name>
</gene>
<evidence type="ECO:0000313" key="1">
    <source>
        <dbReference type="EMBL" id="CAE8599851.1"/>
    </source>
</evidence>
<name>A0A813EGQ1_POLGL</name>
<organism evidence="1 3">
    <name type="scientific">Polarella glacialis</name>
    <name type="common">Dinoflagellate</name>
    <dbReference type="NCBI Taxonomy" id="89957"/>
    <lineage>
        <taxon>Eukaryota</taxon>
        <taxon>Sar</taxon>
        <taxon>Alveolata</taxon>
        <taxon>Dinophyceae</taxon>
        <taxon>Suessiales</taxon>
        <taxon>Suessiaceae</taxon>
        <taxon>Polarella</taxon>
    </lineage>
</organism>
<dbReference type="EMBL" id="CAJNNW010025701">
    <property type="protein sequence ID" value="CAE8678667.1"/>
    <property type="molecule type" value="Genomic_DNA"/>
</dbReference>
<dbReference type="AlphaFoldDB" id="A0A813EGQ1"/>
<evidence type="ECO:0000313" key="3">
    <source>
        <dbReference type="Proteomes" id="UP000654075"/>
    </source>
</evidence>
<reference evidence="1" key="1">
    <citation type="submission" date="2021-02" db="EMBL/GenBank/DDBJ databases">
        <authorList>
            <person name="Dougan E. K."/>
            <person name="Rhodes N."/>
            <person name="Thang M."/>
            <person name="Chan C."/>
        </authorList>
    </citation>
    <scope>NUCLEOTIDE SEQUENCE</scope>
</reference>
<sequence length="312" mass="34807">MDTGNAHGDLFFYLAEFLLPLECADTSSFPNKFDCTNPERRDPNLVVTKVDMEVDSRYTKYSGCNLCNGTDPFTHKNCTIGTYVCDCLNFGGGGNCDATKLGFENVSENFVRQTTPACEQAVEDTCGPYQKSKKHCNLCTLRHSEKFKKVNCTSFDLLGFCPNPFGGGWCSARSQPYECWRENIPRKTGGLWYSQMREGMCNSSSPVGSCGWKVLSTSTVHERCLKNSIVREVEETSPDCFQTCGPRNETSSCWISCFFDTVLGPSARNSTVVQGMPMDRVVESWKRAFHPVRRGGCQQLGDEEESEEALVI</sequence>